<gene>
    <name evidence="5" type="ORF">OEZ85_011051</name>
</gene>
<evidence type="ECO:0000256" key="2">
    <source>
        <dbReference type="ARBA" id="ARBA00022840"/>
    </source>
</evidence>
<dbReference type="Proteomes" id="UP001244341">
    <property type="component" value="Chromosome 2b"/>
</dbReference>
<evidence type="ECO:0000313" key="5">
    <source>
        <dbReference type="EMBL" id="WIA10885.1"/>
    </source>
</evidence>
<dbReference type="InterPro" id="IPR014015">
    <property type="entry name" value="Helicase_SF3_DNA-vir"/>
</dbReference>
<sequence>MGLADDGQAMVDLDEHIESLDAKGLVAYVAALHGSLRARGVSDMTPGAYMELIGGMLGFDFHKQYSHTAVLQFCNYNKQELLYLRRAMNKHKLHEPAAEQLIPDIKDVWDHFYTVMSLIHYFNRAVIVWTKCKLYSEMLESPTPIDVSNYGCDHREAVCLSYVDNDAVKLLDNQILLLAMLDKAFEKGYRKSGDFVYERVIITAPPAAEGGVPRELPTHAWRPVFKMDEFVRRNTTKEVDIALWRCSTLRGSSSVSEVAAYLATCVDPELPTLQKDRNVFAFSNGTYVTWVDHADGTATDMFVPYVGQQQQQRPLHSSVVAANYFEQPMEFASQDKHWSDIPTPAFDKILDTQRFIPEVRRWLCVMLGRLLYDLGTHDSWQVIPFLKGVGGSGKSTLINDVCGIFYHKQDTAVLSNNCEKRFGLSGLVGHFLYLAPEVKHDLQLEQAEFQSMVSGEDVQINVKHQTASCITWTMPGILAGNELPGWVDNSGSIARRVLVFNFGIAVNPKLGDTELRSKLRAEIGCILQKCARAYLEAVKQVGSDVIWAHLPKYFEDQQAQLRMSTNSLEHFLGGDACVFGPEAYIPRETFMLAYHAYCKQYGLVAKPYQTDNYATTFARKGITYWQGYLRSTTAAVKQVEAELQRAELKLLETQAKCDAGIQQLTALKGQLVLRRNQAVEKQAARIAAYEKLLESMGRNKSTNALYQKLTRSDFGAPTLANKASSAAAQQLSALKLQKNKAAALVVSATAQQLTALKDKAAALAKSGQASSLVRSSLLQRKS</sequence>
<organism evidence="5 6">
    <name type="scientific">Tetradesmus obliquus</name>
    <name type="common">Green alga</name>
    <name type="synonym">Acutodesmus obliquus</name>
    <dbReference type="NCBI Taxonomy" id="3088"/>
    <lineage>
        <taxon>Eukaryota</taxon>
        <taxon>Viridiplantae</taxon>
        <taxon>Chlorophyta</taxon>
        <taxon>core chlorophytes</taxon>
        <taxon>Chlorophyceae</taxon>
        <taxon>CS clade</taxon>
        <taxon>Sphaeropleales</taxon>
        <taxon>Scenedesmaceae</taxon>
        <taxon>Tetradesmus</taxon>
    </lineage>
</organism>
<evidence type="ECO:0000256" key="1">
    <source>
        <dbReference type="ARBA" id="ARBA00022741"/>
    </source>
</evidence>
<keyword evidence="1" id="KW-0547">Nucleotide-binding</keyword>
<keyword evidence="3" id="KW-0175">Coiled coil</keyword>
<dbReference type="InterPro" id="IPR027417">
    <property type="entry name" value="P-loop_NTPase"/>
</dbReference>
<feature type="domain" description="SF3 helicase" evidence="4">
    <location>
        <begin position="358"/>
        <end position="515"/>
    </location>
</feature>
<reference evidence="5 6" key="1">
    <citation type="submission" date="2023-05" db="EMBL/GenBank/DDBJ databases">
        <title>A 100% complete, gapless, phased diploid assembly of the Scenedesmus obliquus UTEX 3031 genome.</title>
        <authorList>
            <person name="Biondi T.C."/>
            <person name="Hanschen E.R."/>
            <person name="Kwon T."/>
            <person name="Eng W."/>
            <person name="Kruse C.P.S."/>
            <person name="Koehler S.I."/>
            <person name="Kunde Y."/>
            <person name="Gleasner C.D."/>
            <person name="You Mak K.T."/>
            <person name="Polle J."/>
            <person name="Hovde B.T."/>
            <person name="Starkenburg S.R."/>
        </authorList>
    </citation>
    <scope>NUCLEOTIDE SEQUENCE [LARGE SCALE GENOMIC DNA]</scope>
    <source>
        <strain evidence="5 6">DOE0152z</strain>
    </source>
</reference>
<dbReference type="Pfam" id="PF19263">
    <property type="entry name" value="DUF5906"/>
    <property type="match status" value="1"/>
</dbReference>
<name>A0ABY8TP32_TETOB</name>
<keyword evidence="2" id="KW-0067">ATP-binding</keyword>
<dbReference type="Gene3D" id="3.40.50.300">
    <property type="entry name" value="P-loop containing nucleotide triphosphate hydrolases"/>
    <property type="match status" value="1"/>
</dbReference>
<feature type="coiled-coil region" evidence="3">
    <location>
        <begin position="629"/>
        <end position="656"/>
    </location>
</feature>
<evidence type="ECO:0000259" key="4">
    <source>
        <dbReference type="PROSITE" id="PS51206"/>
    </source>
</evidence>
<keyword evidence="6" id="KW-1185">Reference proteome</keyword>
<accession>A0ABY8TP32</accession>
<proteinExistence type="predicted"/>
<dbReference type="PROSITE" id="PS51206">
    <property type="entry name" value="SF3_HELICASE_1"/>
    <property type="match status" value="1"/>
</dbReference>
<evidence type="ECO:0000256" key="3">
    <source>
        <dbReference type="SAM" id="Coils"/>
    </source>
</evidence>
<dbReference type="SUPFAM" id="SSF52540">
    <property type="entry name" value="P-loop containing nucleoside triphosphate hydrolases"/>
    <property type="match status" value="1"/>
</dbReference>
<dbReference type="InterPro" id="IPR045455">
    <property type="entry name" value="NrS-1_pol-like_helicase"/>
</dbReference>
<evidence type="ECO:0000313" key="6">
    <source>
        <dbReference type="Proteomes" id="UP001244341"/>
    </source>
</evidence>
<protein>
    <recommendedName>
        <fullName evidence="4">SF3 helicase domain-containing protein</fullName>
    </recommendedName>
</protein>
<dbReference type="EMBL" id="CP126209">
    <property type="protein sequence ID" value="WIA10885.1"/>
    <property type="molecule type" value="Genomic_DNA"/>
</dbReference>